<evidence type="ECO:0000256" key="5">
    <source>
        <dbReference type="ARBA" id="ARBA00022598"/>
    </source>
</evidence>
<dbReference type="GO" id="GO:0006431">
    <property type="term" value="P:methionyl-tRNA aminoacylation"/>
    <property type="evidence" value="ECO:0007669"/>
    <property type="project" value="InterPro"/>
</dbReference>
<protein>
    <recommendedName>
        <fullName evidence="3">Methionine--tRNA ligase</fullName>
        <ecNumber evidence="2">6.1.1.10</ecNumber>
    </recommendedName>
    <alternativeName>
        <fullName evidence="11">Methionyl-tRNA synthetase</fullName>
    </alternativeName>
</protein>
<dbReference type="PANTHER" id="PTHR43326:SF1">
    <property type="entry name" value="METHIONINE--TRNA LIGASE, MITOCHONDRIAL"/>
    <property type="match status" value="1"/>
</dbReference>
<gene>
    <name evidence="15" type="ORF">DRJ04_09555</name>
</gene>
<feature type="domain" description="TRNA-binding" evidence="14">
    <location>
        <begin position="540"/>
        <end position="571"/>
    </location>
</feature>
<dbReference type="Pfam" id="PF09334">
    <property type="entry name" value="tRNA-synt_1g"/>
    <property type="match status" value="2"/>
</dbReference>
<accession>A0A662D8V7</accession>
<keyword evidence="10 13" id="KW-0030">Aminoacyl-tRNA synthetase</keyword>
<evidence type="ECO:0000256" key="12">
    <source>
        <dbReference type="PROSITE-ProRule" id="PRU00209"/>
    </source>
</evidence>
<dbReference type="InterPro" id="IPR002547">
    <property type="entry name" value="tRNA-bd_dom"/>
</dbReference>
<evidence type="ECO:0000256" key="1">
    <source>
        <dbReference type="ARBA" id="ARBA00003314"/>
    </source>
</evidence>
<proteinExistence type="inferred from homology"/>
<evidence type="ECO:0000313" key="16">
    <source>
        <dbReference type="Proteomes" id="UP000280417"/>
    </source>
</evidence>
<organism evidence="15 16">
    <name type="scientific">Aerophobetes bacterium</name>
    <dbReference type="NCBI Taxonomy" id="2030807"/>
    <lineage>
        <taxon>Bacteria</taxon>
        <taxon>Candidatus Aerophobota</taxon>
    </lineage>
</organism>
<dbReference type="NCBIfam" id="TIGR00398">
    <property type="entry name" value="metG"/>
    <property type="match status" value="1"/>
</dbReference>
<keyword evidence="7 13" id="KW-0067">ATP-binding</keyword>
<keyword evidence="9 13" id="KW-0648">Protein biosynthesis</keyword>
<dbReference type="FunFam" id="2.170.220.10:FF:000002">
    <property type="entry name" value="Methionine--tRNA ligase"/>
    <property type="match status" value="1"/>
</dbReference>
<dbReference type="InterPro" id="IPR014758">
    <property type="entry name" value="Met-tRNA_synth"/>
</dbReference>
<dbReference type="EC" id="6.1.1.10" evidence="2"/>
<dbReference type="AlphaFoldDB" id="A0A662D8V7"/>
<evidence type="ECO:0000256" key="4">
    <source>
        <dbReference type="ARBA" id="ARBA00022490"/>
    </source>
</evidence>
<evidence type="ECO:0000256" key="7">
    <source>
        <dbReference type="ARBA" id="ARBA00022840"/>
    </source>
</evidence>
<dbReference type="CDD" id="cd07957">
    <property type="entry name" value="Anticodon_Ia_Met"/>
    <property type="match status" value="1"/>
</dbReference>
<keyword evidence="8 12" id="KW-0694">RNA-binding</keyword>
<dbReference type="InterPro" id="IPR009080">
    <property type="entry name" value="tRNAsynth_Ia_anticodon-bd"/>
</dbReference>
<dbReference type="GO" id="GO:0005524">
    <property type="term" value="F:ATP binding"/>
    <property type="evidence" value="ECO:0007669"/>
    <property type="project" value="UniProtKB-KW"/>
</dbReference>
<evidence type="ECO:0000256" key="9">
    <source>
        <dbReference type="ARBA" id="ARBA00022917"/>
    </source>
</evidence>
<dbReference type="PANTHER" id="PTHR43326">
    <property type="entry name" value="METHIONYL-TRNA SYNTHETASE"/>
    <property type="match status" value="1"/>
</dbReference>
<keyword evidence="12" id="KW-0820">tRNA-binding</keyword>
<comment type="caution">
    <text evidence="15">The sequence shown here is derived from an EMBL/GenBank/DDBJ whole genome shotgun (WGS) entry which is preliminary data.</text>
</comment>
<evidence type="ECO:0000256" key="11">
    <source>
        <dbReference type="ARBA" id="ARBA00030904"/>
    </source>
</evidence>
<dbReference type="InterPro" id="IPR033911">
    <property type="entry name" value="MetRS_core"/>
</dbReference>
<dbReference type="Gene3D" id="2.170.220.10">
    <property type="match status" value="1"/>
</dbReference>
<dbReference type="Gene3D" id="1.10.730.10">
    <property type="entry name" value="Isoleucyl-tRNA Synthetase, Domain 1"/>
    <property type="match status" value="1"/>
</dbReference>
<dbReference type="PROSITE" id="PS50886">
    <property type="entry name" value="TRBD"/>
    <property type="match status" value="1"/>
</dbReference>
<dbReference type="GO" id="GO:0004825">
    <property type="term" value="F:methionine-tRNA ligase activity"/>
    <property type="evidence" value="ECO:0007669"/>
    <property type="project" value="UniProtKB-EC"/>
</dbReference>
<evidence type="ECO:0000259" key="14">
    <source>
        <dbReference type="PROSITE" id="PS50886"/>
    </source>
</evidence>
<dbReference type="InterPro" id="IPR014729">
    <property type="entry name" value="Rossmann-like_a/b/a_fold"/>
</dbReference>
<evidence type="ECO:0000313" key="15">
    <source>
        <dbReference type="EMBL" id="RLE09911.1"/>
    </source>
</evidence>
<dbReference type="GO" id="GO:0000049">
    <property type="term" value="F:tRNA binding"/>
    <property type="evidence" value="ECO:0007669"/>
    <property type="project" value="UniProtKB-UniRule"/>
</dbReference>
<dbReference type="HAMAP" id="MF_01228">
    <property type="entry name" value="Met_tRNA_synth_type2"/>
    <property type="match status" value="1"/>
</dbReference>
<keyword evidence="6 13" id="KW-0547">Nucleotide-binding</keyword>
<dbReference type="SUPFAM" id="SSF47323">
    <property type="entry name" value="Anticodon-binding domain of a subclass of class I aminoacyl-tRNA synthetases"/>
    <property type="match status" value="1"/>
</dbReference>
<evidence type="ECO:0000256" key="10">
    <source>
        <dbReference type="ARBA" id="ARBA00023146"/>
    </source>
</evidence>
<dbReference type="InterPro" id="IPR041872">
    <property type="entry name" value="Anticodon_Met"/>
</dbReference>
<comment type="similarity">
    <text evidence="13">Belongs to the class-I aminoacyl-tRNA synthetase family.</text>
</comment>
<dbReference type="CDD" id="cd00814">
    <property type="entry name" value="MetRS_core"/>
    <property type="match status" value="1"/>
</dbReference>
<dbReference type="NCBIfam" id="NF008900">
    <property type="entry name" value="PRK12267.1"/>
    <property type="match status" value="1"/>
</dbReference>
<evidence type="ECO:0000256" key="8">
    <source>
        <dbReference type="ARBA" id="ARBA00022884"/>
    </source>
</evidence>
<reference evidence="15 16" key="1">
    <citation type="submission" date="2018-06" db="EMBL/GenBank/DDBJ databases">
        <title>Extensive metabolic versatility and redundancy in microbially diverse, dynamic hydrothermal sediments.</title>
        <authorList>
            <person name="Dombrowski N."/>
            <person name="Teske A."/>
            <person name="Baker B.J."/>
        </authorList>
    </citation>
    <scope>NUCLEOTIDE SEQUENCE [LARGE SCALE GENOMIC DNA]</scope>
    <source>
        <strain evidence="15">B3_G15</strain>
    </source>
</reference>
<dbReference type="Proteomes" id="UP000280417">
    <property type="component" value="Unassembled WGS sequence"/>
</dbReference>
<dbReference type="SUPFAM" id="SSF52374">
    <property type="entry name" value="Nucleotidylyl transferase"/>
    <property type="match status" value="1"/>
</dbReference>
<evidence type="ECO:0000256" key="3">
    <source>
        <dbReference type="ARBA" id="ARBA00018753"/>
    </source>
</evidence>
<dbReference type="InterPro" id="IPR015413">
    <property type="entry name" value="Methionyl/Leucyl_tRNA_Synth"/>
</dbReference>
<feature type="non-terminal residue" evidence="15">
    <location>
        <position position="571"/>
    </location>
</feature>
<sequence>MVGKFYITTPIYYVNDEPHIGHAYSTIVADVFSRYHRLFGDEVFFSTGTDEHGLKVQEAARKRSVLPKQHCDEMVLRFVEMWKKLGISYTRFIRTTEKRHVFVVQNLLTYLYERGDIYFDTYEGKYCIPEERFWTEKDLIDGKCPSCGREVITIEEQNYFFKLSKYRDWLVEYIKEHPEFIKPETRKNEILGFLKNPLNDLCISRPKSRLDWGIEIPFDKNFVTYVWFDALINYISNIGVYRDNESFQKWWPCDVHLVGKDIITTHAVYWPIMLKSAGFELPKTIFAHGWWLIQDEKMSKSLGNVVRPIDLVDKYGHESFRYVLIKNMVLGQDASFSEEMMVNTINHDLANDYGNLLSRLQKMVQKYFNGRIPRCGELDRKSREIKEMSQELYEKIKSYIEKLELNSALESILNLIRSINRYIEQSAPWNLHKEGKEEELGTILYVGCEAFRIATIYLAPIILDKAEKALSVFSLSILNLIKDEPNKEKDIFRWGQLKHGTSIKPVESLFPRIMEDNKIKLEKKMAEEDKKSGQKIGIEDFNKLELKDGKIIEASPIEGSNKLFRIIVDLG</sequence>
<evidence type="ECO:0000256" key="2">
    <source>
        <dbReference type="ARBA" id="ARBA00012838"/>
    </source>
</evidence>
<dbReference type="Pfam" id="PF19303">
    <property type="entry name" value="Anticodon_3"/>
    <property type="match status" value="1"/>
</dbReference>
<evidence type="ECO:0000256" key="6">
    <source>
        <dbReference type="ARBA" id="ARBA00022741"/>
    </source>
</evidence>
<dbReference type="PRINTS" id="PR01041">
    <property type="entry name" value="TRNASYNTHMET"/>
</dbReference>
<keyword evidence="4" id="KW-0963">Cytoplasm</keyword>
<name>A0A662D8V7_UNCAE</name>
<dbReference type="InterPro" id="IPR023457">
    <property type="entry name" value="Met-tRNA_synth_2"/>
</dbReference>
<keyword evidence="5 13" id="KW-0436">Ligase</keyword>
<evidence type="ECO:0000256" key="13">
    <source>
        <dbReference type="RuleBase" id="RU363039"/>
    </source>
</evidence>
<comment type="function">
    <text evidence="1">Is required not only for elongation of protein synthesis but also for the initiation of all mRNA translation through initiator tRNA(fMet) aminoacylation.</text>
</comment>
<dbReference type="Gene3D" id="3.40.50.620">
    <property type="entry name" value="HUPs"/>
    <property type="match status" value="1"/>
</dbReference>
<dbReference type="EMBL" id="QMQA01000343">
    <property type="protein sequence ID" value="RLE09911.1"/>
    <property type="molecule type" value="Genomic_DNA"/>
</dbReference>